<dbReference type="Gene3D" id="3.30.450.20">
    <property type="entry name" value="PAS domain"/>
    <property type="match status" value="1"/>
</dbReference>
<dbReference type="InterPro" id="IPR043128">
    <property type="entry name" value="Rev_trsase/Diguanyl_cyclase"/>
</dbReference>
<dbReference type="EMBL" id="JAKIKT010000003">
    <property type="protein sequence ID" value="MCL2914198.1"/>
    <property type="molecule type" value="Genomic_DNA"/>
</dbReference>
<feature type="domain" description="GGDEF" evidence="3">
    <location>
        <begin position="169"/>
        <end position="305"/>
    </location>
</feature>
<comment type="catalytic activity">
    <reaction evidence="2">
        <text>2 GTP = 3',3'-c-di-GMP + 2 diphosphate</text>
        <dbReference type="Rhea" id="RHEA:24898"/>
        <dbReference type="ChEBI" id="CHEBI:33019"/>
        <dbReference type="ChEBI" id="CHEBI:37565"/>
        <dbReference type="ChEBI" id="CHEBI:58805"/>
        <dbReference type="EC" id="2.7.7.65"/>
    </reaction>
</comment>
<dbReference type="Gene3D" id="3.30.70.270">
    <property type="match status" value="1"/>
</dbReference>
<dbReference type="CDD" id="cd01949">
    <property type="entry name" value="GGDEF"/>
    <property type="match status" value="1"/>
</dbReference>
<dbReference type="InterPro" id="IPR029787">
    <property type="entry name" value="Nucleotide_cyclase"/>
</dbReference>
<proteinExistence type="predicted"/>
<protein>
    <recommendedName>
        <fullName evidence="1">diguanylate cyclase</fullName>
        <ecNumber evidence="1">2.7.7.65</ecNumber>
    </recommendedName>
</protein>
<evidence type="ECO:0000256" key="2">
    <source>
        <dbReference type="ARBA" id="ARBA00034247"/>
    </source>
</evidence>
<evidence type="ECO:0000256" key="1">
    <source>
        <dbReference type="ARBA" id="ARBA00012528"/>
    </source>
</evidence>
<dbReference type="RefSeq" id="WP_249248921.1">
    <property type="nucleotide sequence ID" value="NZ_JAKIKT010000003.1"/>
</dbReference>
<dbReference type="PANTHER" id="PTHR45138:SF9">
    <property type="entry name" value="DIGUANYLATE CYCLASE DGCM-RELATED"/>
    <property type="match status" value="1"/>
</dbReference>
<dbReference type="InterPro" id="IPR050469">
    <property type="entry name" value="Diguanylate_Cyclase"/>
</dbReference>
<name>A0ABT0N6Y9_9GAMM</name>
<dbReference type="SMART" id="SM00267">
    <property type="entry name" value="GGDEF"/>
    <property type="match status" value="1"/>
</dbReference>
<evidence type="ECO:0000313" key="4">
    <source>
        <dbReference type="EMBL" id="MCL2914198.1"/>
    </source>
</evidence>
<dbReference type="NCBIfam" id="TIGR00254">
    <property type="entry name" value="GGDEF"/>
    <property type="match status" value="1"/>
</dbReference>
<keyword evidence="5" id="KW-1185">Reference proteome</keyword>
<dbReference type="Proteomes" id="UP001202831">
    <property type="component" value="Unassembled WGS sequence"/>
</dbReference>
<organism evidence="4 5">
    <name type="scientific">Shewanella corallii</name>
    <dbReference type="NCBI Taxonomy" id="560080"/>
    <lineage>
        <taxon>Bacteria</taxon>
        <taxon>Pseudomonadati</taxon>
        <taxon>Pseudomonadota</taxon>
        <taxon>Gammaproteobacteria</taxon>
        <taxon>Alteromonadales</taxon>
        <taxon>Shewanellaceae</taxon>
        <taxon>Shewanella</taxon>
    </lineage>
</organism>
<dbReference type="PROSITE" id="PS50887">
    <property type="entry name" value="GGDEF"/>
    <property type="match status" value="1"/>
</dbReference>
<reference evidence="4 5" key="1">
    <citation type="submission" date="2022-01" db="EMBL/GenBank/DDBJ databases">
        <title>Whole genome-based taxonomy of the Shewanellaceae.</title>
        <authorList>
            <person name="Martin-Rodriguez A.J."/>
        </authorList>
    </citation>
    <scope>NUCLEOTIDE SEQUENCE [LARGE SCALE GENOMIC DNA]</scope>
    <source>
        <strain evidence="4 5">DSM 21332</strain>
    </source>
</reference>
<dbReference type="SUPFAM" id="SSF55073">
    <property type="entry name" value="Nucleotide cyclase"/>
    <property type="match status" value="1"/>
</dbReference>
<dbReference type="EC" id="2.7.7.65" evidence="1"/>
<dbReference type="Pfam" id="PF00990">
    <property type="entry name" value="GGDEF"/>
    <property type="match status" value="1"/>
</dbReference>
<gene>
    <name evidence="4" type="ORF">L2725_10510</name>
</gene>
<evidence type="ECO:0000313" key="5">
    <source>
        <dbReference type="Proteomes" id="UP001202831"/>
    </source>
</evidence>
<evidence type="ECO:0000259" key="3">
    <source>
        <dbReference type="PROSITE" id="PS50887"/>
    </source>
</evidence>
<dbReference type="InterPro" id="IPR000160">
    <property type="entry name" value="GGDEF_dom"/>
</dbReference>
<dbReference type="PANTHER" id="PTHR45138">
    <property type="entry name" value="REGULATORY COMPONENTS OF SENSORY TRANSDUCTION SYSTEM"/>
    <property type="match status" value="1"/>
</dbReference>
<comment type="caution">
    <text evidence="4">The sequence shown here is derived from an EMBL/GenBank/DDBJ whole genome shotgun (WGS) entry which is preliminary data.</text>
</comment>
<accession>A0ABT0N6Y9</accession>
<sequence length="305" mass="34375">MDISIGFLKQIIDTVNNNIAVTDRLFNIVFVNQAWVKFGVENGVSPQFSWIGESYFSPCLASTREGDEYGSLAVAGFRQLQCGELDHFQLEYPCHSPAEDRWFLVEVTRFVLSGETFFVISHMNITQRVKLEQDAFAQANKDGLTEIGNRKAFNDFMNAEVRRCHRYCTPMSVMILDVDNFKAINDSFGHQAGDDCLKGVARILSEYTERASDICARYGGDEFVVAWSYVCHDQAEELANKILQQVNQLGTQGKADKRYGPVSASIGMITTVPDCDNWQRLLSKADSLMYQAKHRGKNRVMAMGL</sequence>